<dbReference type="InterPro" id="IPR027805">
    <property type="entry name" value="Transposase_HTH_dom"/>
</dbReference>
<reference evidence="8" key="1">
    <citation type="submission" date="2020-08" db="EMBL/GenBank/DDBJ databases">
        <title>Multicomponent nature underlies the extraordinary mechanical properties of spider dragline silk.</title>
        <authorList>
            <person name="Kono N."/>
            <person name="Nakamura H."/>
            <person name="Mori M."/>
            <person name="Yoshida Y."/>
            <person name="Ohtoshi R."/>
            <person name="Malay A.D."/>
            <person name="Moran D.A.P."/>
            <person name="Tomita M."/>
            <person name="Numata K."/>
            <person name="Arakawa K."/>
        </authorList>
    </citation>
    <scope>NUCLEOTIDE SEQUENCE</scope>
</reference>
<sequence length="459" mass="52838">MSYCVAYGCNNKKDRKDCRTKSFFGFPLKNLSLVKTWVKMLRRDNFQPSPYSKICSDHFDESCFEYQPLTNRRQLKPGSIPTIFVFSKATSSRRVLDTCLPTTSTETYAASTSTETNVGMERAEISTTMEKESSKVSVGTQTVSFSEVIDLLAEKEAELKDLKIMLEEKKFVPENIKDDTKMKALTGFTRERFFDFFEFLIIETDLQKNTNRRPIDRFFLFFIKLRTGISNEFLSVLFEISDSTVSRDFNYVTAIMYAKLKLVDIFPSKSMVIEYMPLPFRFGNKDVRIIVDCTEFPIQKPSSPMEQQLTFSRYKNTNTLKGMIGITPNGAISFISPLYCGSISDKQLFLKSKLMDRLEPNDVVMADKGFLISEELESIGCKLKCPIFLKDKIQFELAEMVSNSQLSNMRVTVERAISRVKQYKYFEGALPYRCLPHVHMVFFIACMLCNFHAPLIQVT</sequence>
<evidence type="ECO:0000256" key="5">
    <source>
        <dbReference type="ARBA" id="ARBA00023125"/>
    </source>
</evidence>
<dbReference type="SMART" id="SM00980">
    <property type="entry name" value="THAP"/>
    <property type="match status" value="1"/>
</dbReference>
<dbReference type="PROSITE" id="PS50950">
    <property type="entry name" value="ZF_THAP"/>
    <property type="match status" value="1"/>
</dbReference>
<evidence type="ECO:0000256" key="1">
    <source>
        <dbReference type="ARBA" id="ARBA00001968"/>
    </source>
</evidence>
<dbReference type="AlphaFoldDB" id="A0A8X6R1G4"/>
<gene>
    <name evidence="8" type="primary">AVEN_215833_1</name>
    <name evidence="8" type="ORF">NPIL_275901</name>
</gene>
<dbReference type="SUPFAM" id="SSF57716">
    <property type="entry name" value="Glucocorticoid receptor-like (DNA-binding domain)"/>
    <property type="match status" value="1"/>
</dbReference>
<evidence type="ECO:0000256" key="2">
    <source>
        <dbReference type="ARBA" id="ARBA00022723"/>
    </source>
</evidence>
<dbReference type="Gene3D" id="6.20.210.20">
    <property type="entry name" value="THAP domain"/>
    <property type="match status" value="1"/>
</dbReference>
<keyword evidence="3 6" id="KW-0863">Zinc-finger</keyword>
<proteinExistence type="predicted"/>
<dbReference type="Proteomes" id="UP000887013">
    <property type="component" value="Unassembled WGS sequence"/>
</dbReference>
<dbReference type="InterPro" id="IPR006612">
    <property type="entry name" value="THAP_Znf"/>
</dbReference>
<comment type="caution">
    <text evidence="8">The sequence shown here is derived from an EMBL/GenBank/DDBJ whole genome shotgun (WGS) entry which is preliminary data.</text>
</comment>
<dbReference type="OrthoDB" id="6414237at2759"/>
<protein>
    <submittedName>
        <fullName evidence="8">THAP-type domain-containing protein</fullName>
    </submittedName>
</protein>
<keyword evidence="4" id="KW-0862">Zinc</keyword>
<comment type="cofactor">
    <cofactor evidence="1">
        <name>a divalent metal cation</name>
        <dbReference type="ChEBI" id="CHEBI:60240"/>
    </cofactor>
</comment>
<evidence type="ECO:0000256" key="3">
    <source>
        <dbReference type="ARBA" id="ARBA00022771"/>
    </source>
</evidence>
<dbReference type="PANTHER" id="PTHR23080">
    <property type="entry name" value="THAP DOMAIN PROTEIN"/>
    <property type="match status" value="1"/>
</dbReference>
<dbReference type="Pfam" id="PF13359">
    <property type="entry name" value="DDE_Tnp_4"/>
    <property type="match status" value="1"/>
</dbReference>
<keyword evidence="2" id="KW-0479">Metal-binding</keyword>
<dbReference type="InterPro" id="IPR027806">
    <property type="entry name" value="HARBI1_dom"/>
</dbReference>
<dbReference type="Pfam" id="PF13613">
    <property type="entry name" value="HTH_Tnp_4"/>
    <property type="match status" value="1"/>
</dbReference>
<evidence type="ECO:0000256" key="6">
    <source>
        <dbReference type="PROSITE-ProRule" id="PRU00309"/>
    </source>
</evidence>
<dbReference type="PANTHER" id="PTHR23080:SF133">
    <property type="entry name" value="SI:CH211-262I1.5-RELATED"/>
    <property type="match status" value="1"/>
</dbReference>
<dbReference type="EMBL" id="BMAW01037505">
    <property type="protein sequence ID" value="GFU48697.1"/>
    <property type="molecule type" value="Genomic_DNA"/>
</dbReference>
<evidence type="ECO:0000256" key="4">
    <source>
        <dbReference type="ARBA" id="ARBA00022833"/>
    </source>
</evidence>
<accession>A0A8X6R1G4</accession>
<evidence type="ECO:0000259" key="7">
    <source>
        <dbReference type="PROSITE" id="PS50950"/>
    </source>
</evidence>
<keyword evidence="5 6" id="KW-0238">DNA-binding</keyword>
<dbReference type="InterPro" id="IPR038441">
    <property type="entry name" value="THAP_Znf_sf"/>
</dbReference>
<dbReference type="SMART" id="SM00692">
    <property type="entry name" value="DM3"/>
    <property type="match status" value="1"/>
</dbReference>
<feature type="domain" description="THAP-type" evidence="7">
    <location>
        <begin position="1"/>
        <end position="84"/>
    </location>
</feature>
<organism evidence="8 9">
    <name type="scientific">Nephila pilipes</name>
    <name type="common">Giant wood spider</name>
    <name type="synonym">Nephila maculata</name>
    <dbReference type="NCBI Taxonomy" id="299642"/>
    <lineage>
        <taxon>Eukaryota</taxon>
        <taxon>Metazoa</taxon>
        <taxon>Ecdysozoa</taxon>
        <taxon>Arthropoda</taxon>
        <taxon>Chelicerata</taxon>
        <taxon>Arachnida</taxon>
        <taxon>Araneae</taxon>
        <taxon>Araneomorphae</taxon>
        <taxon>Entelegynae</taxon>
        <taxon>Araneoidea</taxon>
        <taxon>Nephilidae</taxon>
        <taxon>Nephila</taxon>
    </lineage>
</organism>
<keyword evidence="9" id="KW-1185">Reference proteome</keyword>
<evidence type="ECO:0000313" key="8">
    <source>
        <dbReference type="EMBL" id="GFU48697.1"/>
    </source>
</evidence>
<name>A0A8X6R1G4_NEPPI</name>
<evidence type="ECO:0000313" key="9">
    <source>
        <dbReference type="Proteomes" id="UP000887013"/>
    </source>
</evidence>
<dbReference type="GO" id="GO:0008270">
    <property type="term" value="F:zinc ion binding"/>
    <property type="evidence" value="ECO:0007669"/>
    <property type="project" value="UniProtKB-KW"/>
</dbReference>
<dbReference type="GO" id="GO:0003677">
    <property type="term" value="F:DNA binding"/>
    <property type="evidence" value="ECO:0007669"/>
    <property type="project" value="UniProtKB-UniRule"/>
</dbReference>
<dbReference type="Pfam" id="PF05485">
    <property type="entry name" value="THAP"/>
    <property type="match status" value="1"/>
</dbReference>